<dbReference type="Pfam" id="PF02518">
    <property type="entry name" value="HATPase_c"/>
    <property type="match status" value="1"/>
</dbReference>
<dbReference type="InterPro" id="IPR003594">
    <property type="entry name" value="HATPase_dom"/>
</dbReference>
<dbReference type="InterPro" id="IPR036890">
    <property type="entry name" value="HATPase_C_sf"/>
</dbReference>
<dbReference type="GO" id="GO:0016301">
    <property type="term" value="F:kinase activity"/>
    <property type="evidence" value="ECO:0007669"/>
    <property type="project" value="UniProtKB-KW"/>
</dbReference>
<dbReference type="SUPFAM" id="SSF48452">
    <property type="entry name" value="TPR-like"/>
    <property type="match status" value="3"/>
</dbReference>
<dbReference type="PROSITE" id="PS50005">
    <property type="entry name" value="TPR"/>
    <property type="match status" value="1"/>
</dbReference>
<keyword evidence="4" id="KW-0808">Transferase</keyword>
<keyword evidence="14" id="KW-1185">Reference proteome</keyword>
<evidence type="ECO:0000313" key="14">
    <source>
        <dbReference type="Proteomes" id="UP001589734"/>
    </source>
</evidence>
<sequence>MTRSYIAFLLFLSLYCHASQYPAVSGAVNREKFFLAKTKIRYFLDKGKEFLYKPESFKKDMDSAKANFNKAFALSNRIKDHNLINECIVGYSEILFEENNYSQAEKNLQKVIDYYHKTKQFEKEAATWQMLGARLFWKTPRSFETLENAVKIFDKATILYKNLGLQDKFAFILKYKADAHLNQGRLDLAEKELLQVLEVYNKTGYKKLHFTYDLLADVYRLKGDLGKNLYYSQLCVNSMEKARDFRFAPVFYQQLAIAYKDLGKHDTSIDLMKKAIVFLKSEKEMDYSNLYEFIDLLSKELVQEKKYKEALHQVQKILKEYPPKKKTDQARMHGSLAYCYNKIGQVQIAETNFKKMITLYEENTSSTMYVANLSGAYFEFGKFYEEHKKYDQAKYYFEKSLNFSNGIVELSQVKEANLYLFKIDSANGKYNSAIKYFQKFKNLNDSIFNEKKNKQIEELQILYGLEKKEKEFSNLKLAMDAQRTTNIKSQSTIKFGICVVVFLFVSTMLFWGSYKSKQKNNELLISQKNEIDQKNIALQKLLNEKESLMQEIHHRVKNNLQIVMSLLNSQSSTLKNQEAFDAIQKSQHRLFAISLLHQKLYRTDIVREIEMENYINDLMVNFGLTFDMQHIDSDMQIDPILLDEAQAVSVGLILNETVTNSIKYGFPEKKKGLISVKLQSLENYRVILQIKDNGIGFPEDLNFDTTATLGISLIIGLGQQLDGQVSFFNDNGAVVEVDFVRNTIS</sequence>
<comment type="caution">
    <text evidence="13">The sequence shown here is derived from an EMBL/GenBank/DDBJ whole genome shotgun (WGS) entry which is preliminary data.</text>
</comment>
<feature type="chain" id="PRO_5046712166" description="histidine kinase" evidence="11">
    <location>
        <begin position="19"/>
        <end position="745"/>
    </location>
</feature>
<evidence type="ECO:0000256" key="3">
    <source>
        <dbReference type="ARBA" id="ARBA00022553"/>
    </source>
</evidence>
<evidence type="ECO:0000313" key="13">
    <source>
        <dbReference type="EMBL" id="MFC0079356.1"/>
    </source>
</evidence>
<dbReference type="InterPro" id="IPR011495">
    <property type="entry name" value="Sig_transdc_His_kin_sub2_dim/P"/>
</dbReference>
<keyword evidence="11" id="KW-0732">Signal</keyword>
<keyword evidence="5" id="KW-0547">Nucleotide-binding</keyword>
<keyword evidence="6 13" id="KW-0418">Kinase</keyword>
<dbReference type="SUPFAM" id="SSF55874">
    <property type="entry name" value="ATPase domain of HSP90 chaperone/DNA topoisomerase II/histidine kinase"/>
    <property type="match status" value="1"/>
</dbReference>
<dbReference type="Gene3D" id="3.30.450.20">
    <property type="entry name" value="PAS domain"/>
    <property type="match status" value="1"/>
</dbReference>
<evidence type="ECO:0000256" key="7">
    <source>
        <dbReference type="ARBA" id="ARBA00022840"/>
    </source>
</evidence>
<dbReference type="Proteomes" id="UP001589734">
    <property type="component" value="Unassembled WGS sequence"/>
</dbReference>
<dbReference type="Gene3D" id="1.25.40.10">
    <property type="entry name" value="Tetratricopeptide repeat domain"/>
    <property type="match status" value="2"/>
</dbReference>
<dbReference type="EC" id="2.7.13.3" evidence="2"/>
<dbReference type="Pfam" id="PF13181">
    <property type="entry name" value="TPR_8"/>
    <property type="match status" value="1"/>
</dbReference>
<keyword evidence="7" id="KW-0067">ATP-binding</keyword>
<protein>
    <recommendedName>
        <fullName evidence="2">histidine kinase</fullName>
        <ecNumber evidence="2">2.7.13.3</ecNumber>
    </recommendedName>
</protein>
<keyword evidence="10" id="KW-0472">Membrane</keyword>
<evidence type="ECO:0000256" key="9">
    <source>
        <dbReference type="SAM" id="Coils"/>
    </source>
</evidence>
<name>A0ABV6BV88_9FLAO</name>
<evidence type="ECO:0000256" key="11">
    <source>
        <dbReference type="SAM" id="SignalP"/>
    </source>
</evidence>
<keyword evidence="10" id="KW-0812">Transmembrane</keyword>
<evidence type="ECO:0000259" key="12">
    <source>
        <dbReference type="SMART" id="SM00387"/>
    </source>
</evidence>
<gene>
    <name evidence="13" type="ORF">ACFFLS_20085</name>
</gene>
<dbReference type="SMART" id="SM00028">
    <property type="entry name" value="TPR"/>
    <property type="match status" value="4"/>
</dbReference>
<keyword evidence="3" id="KW-0597">Phosphoprotein</keyword>
<feature type="coiled-coil region" evidence="9">
    <location>
        <begin position="524"/>
        <end position="551"/>
    </location>
</feature>
<keyword evidence="10" id="KW-1133">Transmembrane helix</keyword>
<dbReference type="EMBL" id="JBHLYW010000022">
    <property type="protein sequence ID" value="MFC0079356.1"/>
    <property type="molecule type" value="Genomic_DNA"/>
</dbReference>
<dbReference type="PANTHER" id="PTHR41523:SF8">
    <property type="entry name" value="ETHYLENE RESPONSE SENSOR PROTEIN"/>
    <property type="match status" value="1"/>
</dbReference>
<dbReference type="PANTHER" id="PTHR41523">
    <property type="entry name" value="TWO-COMPONENT SYSTEM SENSOR PROTEIN"/>
    <property type="match status" value="1"/>
</dbReference>
<evidence type="ECO:0000256" key="2">
    <source>
        <dbReference type="ARBA" id="ARBA00012438"/>
    </source>
</evidence>
<evidence type="ECO:0000256" key="6">
    <source>
        <dbReference type="ARBA" id="ARBA00022777"/>
    </source>
</evidence>
<evidence type="ECO:0000256" key="5">
    <source>
        <dbReference type="ARBA" id="ARBA00022741"/>
    </source>
</evidence>
<feature type="domain" description="Histidine kinase/HSP90-like ATPase" evidence="12">
    <location>
        <begin position="645"/>
        <end position="743"/>
    </location>
</feature>
<comment type="catalytic activity">
    <reaction evidence="1">
        <text>ATP + protein L-histidine = ADP + protein N-phospho-L-histidine.</text>
        <dbReference type="EC" id="2.7.13.3"/>
    </reaction>
</comment>
<evidence type="ECO:0000256" key="4">
    <source>
        <dbReference type="ARBA" id="ARBA00022679"/>
    </source>
</evidence>
<accession>A0ABV6BV88</accession>
<feature type="transmembrane region" description="Helical" evidence="10">
    <location>
        <begin position="493"/>
        <end position="511"/>
    </location>
</feature>
<evidence type="ECO:0000256" key="10">
    <source>
        <dbReference type="SAM" id="Phobius"/>
    </source>
</evidence>
<keyword evidence="8" id="KW-0802">TPR repeat</keyword>
<reference evidence="13 14" key="1">
    <citation type="submission" date="2024-09" db="EMBL/GenBank/DDBJ databases">
        <authorList>
            <person name="Sun Q."/>
            <person name="Mori K."/>
        </authorList>
    </citation>
    <scope>NUCLEOTIDE SEQUENCE [LARGE SCALE GENOMIC DNA]</scope>
    <source>
        <strain evidence="13 14">CGMCC 1.12926</strain>
    </source>
</reference>
<dbReference type="SMART" id="SM00387">
    <property type="entry name" value="HATPase_c"/>
    <property type="match status" value="1"/>
</dbReference>
<dbReference type="InterPro" id="IPR011990">
    <property type="entry name" value="TPR-like_helical_dom_sf"/>
</dbReference>
<evidence type="ECO:0000256" key="8">
    <source>
        <dbReference type="PROSITE-ProRule" id="PRU00339"/>
    </source>
</evidence>
<dbReference type="Pfam" id="PF07568">
    <property type="entry name" value="HisKA_2"/>
    <property type="match status" value="1"/>
</dbReference>
<dbReference type="Gene3D" id="3.30.565.10">
    <property type="entry name" value="Histidine kinase-like ATPase, C-terminal domain"/>
    <property type="match status" value="1"/>
</dbReference>
<proteinExistence type="predicted"/>
<organism evidence="13 14">
    <name type="scientific">Flavobacterium procerum</name>
    <dbReference type="NCBI Taxonomy" id="1455569"/>
    <lineage>
        <taxon>Bacteria</taxon>
        <taxon>Pseudomonadati</taxon>
        <taxon>Bacteroidota</taxon>
        <taxon>Flavobacteriia</taxon>
        <taxon>Flavobacteriales</taxon>
        <taxon>Flavobacteriaceae</taxon>
        <taxon>Flavobacterium</taxon>
    </lineage>
</organism>
<feature type="repeat" description="TPR" evidence="8">
    <location>
        <begin position="374"/>
        <end position="407"/>
    </location>
</feature>
<evidence type="ECO:0000256" key="1">
    <source>
        <dbReference type="ARBA" id="ARBA00000085"/>
    </source>
</evidence>
<dbReference type="InterPro" id="IPR019734">
    <property type="entry name" value="TPR_rpt"/>
</dbReference>
<feature type="signal peptide" evidence="11">
    <location>
        <begin position="1"/>
        <end position="18"/>
    </location>
</feature>
<keyword evidence="9" id="KW-0175">Coiled coil</keyword>
<dbReference type="RefSeq" id="WP_379686941.1">
    <property type="nucleotide sequence ID" value="NZ_JBHLYW010000022.1"/>
</dbReference>